<reference evidence="2" key="1">
    <citation type="submission" date="2022-11" db="UniProtKB">
        <authorList>
            <consortium name="WormBaseParasite"/>
        </authorList>
    </citation>
    <scope>IDENTIFICATION</scope>
</reference>
<keyword evidence="1" id="KW-1185">Reference proteome</keyword>
<name>A0A914D8V4_9BILA</name>
<protein>
    <submittedName>
        <fullName evidence="2">Maturase K</fullName>
    </submittedName>
</protein>
<accession>A0A914D8V4</accession>
<dbReference type="AlphaFoldDB" id="A0A914D8V4"/>
<organism evidence="1 2">
    <name type="scientific">Acrobeloides nanus</name>
    <dbReference type="NCBI Taxonomy" id="290746"/>
    <lineage>
        <taxon>Eukaryota</taxon>
        <taxon>Metazoa</taxon>
        <taxon>Ecdysozoa</taxon>
        <taxon>Nematoda</taxon>
        <taxon>Chromadorea</taxon>
        <taxon>Rhabditida</taxon>
        <taxon>Tylenchina</taxon>
        <taxon>Cephalobomorpha</taxon>
        <taxon>Cephaloboidea</taxon>
        <taxon>Cephalobidae</taxon>
        <taxon>Acrobeloides</taxon>
    </lineage>
</organism>
<dbReference type="WBParaSite" id="ACRNAN_scaffold19973.g17734.t1">
    <property type="protein sequence ID" value="ACRNAN_scaffold19973.g17734.t1"/>
    <property type="gene ID" value="ACRNAN_scaffold19973.g17734"/>
</dbReference>
<proteinExistence type="predicted"/>
<sequence>MRETAGEHVRRLLIGPLYANSTEIASQLLFSIFSKFYKPEEDYDFDPDIFAIYRREVHFIIPRRNVLCIELLRGFAGSGSNIRKERLYYQTAFSQVHNFMVDFKRIYAISDLHSCLI</sequence>
<dbReference type="Proteomes" id="UP000887540">
    <property type="component" value="Unplaced"/>
</dbReference>
<evidence type="ECO:0000313" key="2">
    <source>
        <dbReference type="WBParaSite" id="ACRNAN_scaffold19973.g17734.t1"/>
    </source>
</evidence>
<evidence type="ECO:0000313" key="1">
    <source>
        <dbReference type="Proteomes" id="UP000887540"/>
    </source>
</evidence>